<keyword evidence="4 8" id="KW-0677">Repeat</keyword>
<keyword evidence="2 8" id="KW-0004">4Fe-4S</keyword>
<evidence type="ECO:0000256" key="3">
    <source>
        <dbReference type="ARBA" id="ARBA00022723"/>
    </source>
</evidence>
<feature type="binding site" evidence="8">
    <location>
        <position position="370"/>
    </location>
    <ligand>
        <name>[4Fe-4S] cluster</name>
        <dbReference type="ChEBI" id="CHEBI:49883"/>
        <label>1</label>
    </ligand>
</feature>
<comment type="subcellular location">
    <subcellularLocation>
        <location evidence="8">Cell membrane</location>
        <topology evidence="8">Peripheral membrane protein</topology>
    </subcellularLocation>
</comment>
<dbReference type="PROSITE" id="PS51379">
    <property type="entry name" value="4FE4S_FER_2"/>
    <property type="match status" value="1"/>
</dbReference>
<evidence type="ECO:0000256" key="5">
    <source>
        <dbReference type="ARBA" id="ARBA00022982"/>
    </source>
</evidence>
<dbReference type="Pfam" id="PF12838">
    <property type="entry name" value="Fer4_7"/>
    <property type="match status" value="1"/>
</dbReference>
<reference evidence="11 12" key="1">
    <citation type="submission" date="2020-10" db="EMBL/GenBank/DDBJ databases">
        <title>Blautia liquoris sp.nov., isolated from the mud in a fermentation cellar used for the production of Chinese strong-flavoured liquor.</title>
        <authorList>
            <person name="Lu L."/>
        </authorList>
    </citation>
    <scope>NUCLEOTIDE SEQUENCE [LARGE SCALE GENOMIC DNA]</scope>
    <source>
        <strain evidence="11 12">LZLJ-3</strain>
    </source>
</reference>
<keyword evidence="8" id="KW-1278">Translocase</keyword>
<dbReference type="Pfam" id="PF01512">
    <property type="entry name" value="Complex1_51K"/>
    <property type="match status" value="1"/>
</dbReference>
<feature type="binding site" evidence="8">
    <location>
        <position position="403"/>
    </location>
    <ligand>
        <name>[4Fe-4S] cluster</name>
        <dbReference type="ChEBI" id="CHEBI:49883"/>
        <label>2</label>
    </ligand>
</feature>
<dbReference type="NCBIfam" id="NF003454">
    <property type="entry name" value="PRK05035.1"/>
    <property type="match status" value="1"/>
</dbReference>
<dbReference type="EMBL" id="CP063304">
    <property type="protein sequence ID" value="QOV20783.1"/>
    <property type="molecule type" value="Genomic_DNA"/>
</dbReference>
<keyword evidence="6 8" id="KW-0408">Iron</keyword>
<proteinExistence type="inferred from homology"/>
<accession>A0A7M2RKC6</accession>
<feature type="binding site" evidence="8">
    <location>
        <position position="409"/>
    </location>
    <ligand>
        <name>[4Fe-4S] cluster</name>
        <dbReference type="ChEBI" id="CHEBI:49883"/>
        <label>2</label>
    </ligand>
</feature>
<dbReference type="Pfam" id="PF13375">
    <property type="entry name" value="RnfC_N"/>
    <property type="match status" value="1"/>
</dbReference>
<feature type="binding site" evidence="8">
    <location>
        <position position="367"/>
    </location>
    <ligand>
        <name>[4Fe-4S] cluster</name>
        <dbReference type="ChEBI" id="CHEBI:49883"/>
        <label>1</label>
    </ligand>
</feature>
<dbReference type="PANTHER" id="PTHR43034:SF2">
    <property type="entry name" value="ION-TRANSLOCATING OXIDOREDUCTASE COMPLEX SUBUNIT C"/>
    <property type="match status" value="1"/>
</dbReference>
<feature type="binding site" evidence="8">
    <location>
        <position position="406"/>
    </location>
    <ligand>
        <name>[4Fe-4S] cluster</name>
        <dbReference type="ChEBI" id="CHEBI:49883"/>
        <label>2</label>
    </ligand>
</feature>
<evidence type="ECO:0000256" key="7">
    <source>
        <dbReference type="ARBA" id="ARBA00023014"/>
    </source>
</evidence>
<evidence type="ECO:0000256" key="9">
    <source>
        <dbReference type="SAM" id="MobiDB-lite"/>
    </source>
</evidence>
<comment type="subunit">
    <text evidence="8">The complex is composed of six subunits: RnfA, RnfB, RnfC, RnfD, RnfE and RnfG.</text>
</comment>
<dbReference type="HAMAP" id="MF_00461">
    <property type="entry name" value="RsxC_RnfC"/>
    <property type="match status" value="1"/>
</dbReference>
<dbReference type="InterPro" id="IPR017896">
    <property type="entry name" value="4Fe4S_Fe-S-bd"/>
</dbReference>
<evidence type="ECO:0000256" key="2">
    <source>
        <dbReference type="ARBA" id="ARBA00022485"/>
    </source>
</evidence>
<feature type="binding site" evidence="8">
    <location>
        <position position="374"/>
    </location>
    <ligand>
        <name>[4Fe-4S] cluster</name>
        <dbReference type="ChEBI" id="CHEBI:49883"/>
        <label>2</label>
    </ligand>
</feature>
<keyword evidence="12" id="KW-1185">Reference proteome</keyword>
<feature type="domain" description="4Fe-4S ferredoxin-type" evidence="10">
    <location>
        <begin position="352"/>
        <end position="384"/>
    </location>
</feature>
<keyword evidence="7 8" id="KW-0411">Iron-sulfur</keyword>
<dbReference type="InterPro" id="IPR017900">
    <property type="entry name" value="4Fe4S_Fe_S_CS"/>
</dbReference>
<dbReference type="Proteomes" id="UP000593601">
    <property type="component" value="Chromosome"/>
</dbReference>
<protein>
    <recommendedName>
        <fullName evidence="8">Ion-translocating oxidoreductase complex subunit C</fullName>
        <ecNumber evidence="8">7.-.-.-</ecNumber>
    </recommendedName>
    <alternativeName>
        <fullName evidence="8">Rnf electron transport complex subunit C</fullName>
    </alternativeName>
</protein>
<dbReference type="EC" id="7.-.-.-" evidence="8"/>
<comment type="similarity">
    <text evidence="8">Belongs to the 4Fe4S bacterial-type ferredoxin family. RnfC subfamily.</text>
</comment>
<dbReference type="PROSITE" id="PS00198">
    <property type="entry name" value="4FE4S_FER_1"/>
    <property type="match status" value="2"/>
</dbReference>
<dbReference type="GO" id="GO:0005886">
    <property type="term" value="C:plasma membrane"/>
    <property type="evidence" value="ECO:0007669"/>
    <property type="project" value="UniProtKB-SubCell"/>
</dbReference>
<keyword evidence="1 8" id="KW-0813">Transport</keyword>
<dbReference type="Gene3D" id="3.40.50.11540">
    <property type="entry name" value="NADH-ubiquinone oxidoreductase 51kDa subunit"/>
    <property type="match status" value="1"/>
</dbReference>
<keyword evidence="8" id="KW-1003">Cell membrane</keyword>
<evidence type="ECO:0000313" key="11">
    <source>
        <dbReference type="EMBL" id="QOV20783.1"/>
    </source>
</evidence>
<evidence type="ECO:0000256" key="8">
    <source>
        <dbReference type="HAMAP-Rule" id="MF_00461"/>
    </source>
</evidence>
<evidence type="ECO:0000259" key="10">
    <source>
        <dbReference type="PROSITE" id="PS51379"/>
    </source>
</evidence>
<dbReference type="GO" id="GO:0009055">
    <property type="term" value="F:electron transfer activity"/>
    <property type="evidence" value="ECO:0007669"/>
    <property type="project" value="InterPro"/>
</dbReference>
<dbReference type="Pfam" id="PF10531">
    <property type="entry name" value="SLBB"/>
    <property type="match status" value="1"/>
</dbReference>
<organism evidence="11 12">
    <name type="scientific">Blautia liquoris</name>
    <dbReference type="NCBI Taxonomy" id="2779518"/>
    <lineage>
        <taxon>Bacteria</taxon>
        <taxon>Bacillati</taxon>
        <taxon>Bacillota</taxon>
        <taxon>Clostridia</taxon>
        <taxon>Lachnospirales</taxon>
        <taxon>Lachnospiraceae</taxon>
        <taxon>Blautia</taxon>
    </lineage>
</organism>
<dbReference type="InterPro" id="IPR010208">
    <property type="entry name" value="Ion_transpt_RnfC/RsxC"/>
</dbReference>
<evidence type="ECO:0000256" key="4">
    <source>
        <dbReference type="ARBA" id="ARBA00022737"/>
    </source>
</evidence>
<feature type="binding site" evidence="8">
    <location>
        <position position="364"/>
    </location>
    <ligand>
        <name>[4Fe-4S] cluster</name>
        <dbReference type="ChEBI" id="CHEBI:49883"/>
        <label>1</label>
    </ligand>
</feature>
<dbReference type="GO" id="GO:0022900">
    <property type="term" value="P:electron transport chain"/>
    <property type="evidence" value="ECO:0007669"/>
    <property type="project" value="UniProtKB-UniRule"/>
</dbReference>
<dbReference type="AlphaFoldDB" id="A0A7M2RKC6"/>
<evidence type="ECO:0000256" key="6">
    <source>
        <dbReference type="ARBA" id="ARBA00023004"/>
    </source>
</evidence>
<dbReference type="SUPFAM" id="SSF46548">
    <property type="entry name" value="alpha-helical ferredoxin"/>
    <property type="match status" value="1"/>
</dbReference>
<evidence type="ECO:0000313" key="12">
    <source>
        <dbReference type="Proteomes" id="UP000593601"/>
    </source>
</evidence>
<dbReference type="RefSeq" id="WP_193737097.1">
    <property type="nucleotide sequence ID" value="NZ_CP063304.1"/>
</dbReference>
<dbReference type="KEGG" id="bliq:INP51_07665"/>
<feature type="region of interest" description="Disordered" evidence="9">
    <location>
        <begin position="1"/>
        <end position="23"/>
    </location>
</feature>
<dbReference type="InterPro" id="IPR011538">
    <property type="entry name" value="Nuo51_FMN-bd"/>
</dbReference>
<keyword evidence="5 8" id="KW-0249">Electron transport</keyword>
<dbReference type="InterPro" id="IPR026902">
    <property type="entry name" value="RnfC_N"/>
</dbReference>
<name>A0A7M2RKC6_9FIRM</name>
<dbReference type="Gene3D" id="3.30.70.20">
    <property type="match status" value="1"/>
</dbReference>
<dbReference type="NCBIfam" id="TIGR01945">
    <property type="entry name" value="rnfC"/>
    <property type="match status" value="1"/>
</dbReference>
<comment type="function">
    <text evidence="8">Part of a membrane-bound complex that couples electron transfer with translocation of ions across the membrane.</text>
</comment>
<dbReference type="GO" id="GO:0046872">
    <property type="term" value="F:metal ion binding"/>
    <property type="evidence" value="ECO:0007669"/>
    <property type="project" value="UniProtKB-KW"/>
</dbReference>
<dbReference type="InterPro" id="IPR019554">
    <property type="entry name" value="Soluble_ligand-bd"/>
</dbReference>
<keyword evidence="8" id="KW-0472">Membrane</keyword>
<sequence>MKLPTFRGGVHPYDGKSLTKEQNTIPAEPGDKLFYSLSQHIGVPSRPIVQKNDYVLRGQKIALANGNVSAAVHASVSGEVLGIRKMRMPSGSMADCIVVDNDHLMKEVPFQSRKLADLTREEILDRIRDAGIIGMGGAGFPTHVKLAPPNPEKIDSILVNAAECEPYLTGDYQRLKEEPEKIIRGLLVVLKLFPRAKGYLCIEDNKKDCIKTAAPLCSEHKIELKVLRTKYPQGAERMLIYSVTGRKINSSMLPADVGCIVDNVETMVSIGEAVLDGIPVMERTMTIAGDSVTNPENLCVPIGMLYKEVADAVGGFAVESKKIIAGGPMMGNAMLNLEVPVIKTSSALLAFKKDTVSDEKTSACINCGRCVSVCPGRILPTRLALYADRQDKESFLKYHGMECCECGCCSYVCPAKRHLTQSIRSMRKILLAEQKKGKVEISK</sequence>
<gene>
    <name evidence="11" type="primary">rsxC</name>
    <name evidence="8" type="synonym">rnfC</name>
    <name evidence="11" type="ORF">INP51_07665</name>
</gene>
<feature type="binding site" evidence="8">
    <location>
        <position position="413"/>
    </location>
    <ligand>
        <name>[4Fe-4S] cluster</name>
        <dbReference type="ChEBI" id="CHEBI:49883"/>
        <label>1</label>
    </ligand>
</feature>
<dbReference type="InterPro" id="IPR037225">
    <property type="entry name" value="Nuo51_FMN-bd_sf"/>
</dbReference>
<evidence type="ECO:0000256" key="1">
    <source>
        <dbReference type="ARBA" id="ARBA00022448"/>
    </source>
</evidence>
<comment type="cofactor">
    <cofactor evidence="8">
        <name>[4Fe-4S] cluster</name>
        <dbReference type="ChEBI" id="CHEBI:49883"/>
    </cofactor>
    <text evidence="8">Binds 2 [4Fe-4S] clusters per subunit.</text>
</comment>
<dbReference type="GO" id="GO:0051539">
    <property type="term" value="F:4 iron, 4 sulfur cluster binding"/>
    <property type="evidence" value="ECO:0007669"/>
    <property type="project" value="UniProtKB-KW"/>
</dbReference>
<dbReference type="SUPFAM" id="SSF142019">
    <property type="entry name" value="Nqo1 FMN-binding domain-like"/>
    <property type="match status" value="1"/>
</dbReference>
<keyword evidence="3 8" id="KW-0479">Metal-binding</keyword>
<dbReference type="PANTHER" id="PTHR43034">
    <property type="entry name" value="ION-TRANSLOCATING OXIDOREDUCTASE COMPLEX SUBUNIT C"/>
    <property type="match status" value="1"/>
</dbReference>